<dbReference type="STRING" id="1296096.A0A1B9I519"/>
<evidence type="ECO:0000313" key="3">
    <source>
        <dbReference type="EMBL" id="WWC68414.1"/>
    </source>
</evidence>
<dbReference type="EMBL" id="CP144521">
    <property type="protein sequence ID" value="WWC68414.1"/>
    <property type="molecule type" value="Genomic_DNA"/>
</dbReference>
<feature type="region of interest" description="Disordered" evidence="1">
    <location>
        <begin position="79"/>
        <end position="101"/>
    </location>
</feature>
<name>A0A1B9I519_9TREE</name>
<sequence>MDLVQNGGSSKSPRAQAQSQSRNQVESDVIMDNADLQRTSNFILPQWDIPPPRHLHSSQDLISLLHLDTLYNTYVRPYAEQNPDDNADVQGGDKKNINGPNRQFRRKKMEKGYWHLIEDCIDPTPTGTKIENQSLLPISQDFMNPTGIPPNLFADQIQMLPTEAFQVATLEVGLKEDGYSGGIKVGVREAEERRKKKRAAKLSIGPISSNTELKNQGSHVIPSPSLPSPSFPYQIPGQSNSTPGTPLLPVLPPQKFPNQNTFSRKTSFPSNINQGQTQGIKPFPIKGQNQYQSGQGKPYNPNKRPGSIDFGNSNSQKRVKSGSVGPVGSGSRSASPMPSNSQGQGSIQGSNKIKIGMRSKTEGI</sequence>
<feature type="region of interest" description="Disordered" evidence="1">
    <location>
        <begin position="207"/>
        <end position="364"/>
    </location>
</feature>
<dbReference type="OrthoDB" id="2564926at2759"/>
<proteinExistence type="predicted"/>
<feature type="compositionally biased region" description="Low complexity" evidence="1">
    <location>
        <begin position="321"/>
        <end position="350"/>
    </location>
</feature>
<reference evidence="3" key="2">
    <citation type="submission" date="2013-07" db="EMBL/GenBank/DDBJ databases">
        <authorList>
            <consortium name="The Broad Institute Genome Sequencing Platform"/>
            <person name="Cuomo C."/>
            <person name="Litvintseva A."/>
            <person name="Chen Y."/>
            <person name="Heitman J."/>
            <person name="Sun S."/>
            <person name="Springer D."/>
            <person name="Dromer F."/>
            <person name="Young S.K."/>
            <person name="Zeng Q."/>
            <person name="Gargeya S."/>
            <person name="Fitzgerald M."/>
            <person name="Abouelleil A."/>
            <person name="Alvarado L."/>
            <person name="Berlin A.M."/>
            <person name="Chapman S.B."/>
            <person name="Dewar J."/>
            <person name="Goldberg J."/>
            <person name="Griggs A."/>
            <person name="Gujja S."/>
            <person name="Hansen M."/>
            <person name="Howarth C."/>
            <person name="Imamovic A."/>
            <person name="Larimer J."/>
            <person name="McCowan C."/>
            <person name="Murphy C."/>
            <person name="Pearson M."/>
            <person name="Priest M."/>
            <person name="Roberts A."/>
            <person name="Saif S."/>
            <person name="Shea T."/>
            <person name="Sykes S."/>
            <person name="Wortman J."/>
            <person name="Nusbaum C."/>
            <person name="Birren B."/>
        </authorList>
    </citation>
    <scope>NUCLEOTIDE SEQUENCE</scope>
    <source>
        <strain evidence="3">CBS 10737</strain>
    </source>
</reference>
<evidence type="ECO:0000313" key="2">
    <source>
        <dbReference type="EMBL" id="OCF50634.1"/>
    </source>
</evidence>
<feature type="compositionally biased region" description="Polar residues" evidence="1">
    <location>
        <begin position="256"/>
        <end position="279"/>
    </location>
</feature>
<dbReference type="GeneID" id="30171057"/>
<protein>
    <recommendedName>
        <fullName evidence="5">Mediator of RNA polymerase II transcription subunit 19</fullName>
    </recommendedName>
</protein>
<reference evidence="3" key="4">
    <citation type="submission" date="2024-02" db="EMBL/GenBank/DDBJ databases">
        <title>Comparative genomics of Cryptococcus and Kwoniella reveals pathogenesis evolution and contrasting modes of karyotype evolution via chromosome fusion or intercentromeric recombination.</title>
        <authorList>
            <person name="Coelho M.A."/>
            <person name="David-Palma M."/>
            <person name="Shea T."/>
            <person name="Bowers K."/>
            <person name="McGinley-Smith S."/>
            <person name="Mohammad A.W."/>
            <person name="Gnirke A."/>
            <person name="Yurkov A.M."/>
            <person name="Nowrousian M."/>
            <person name="Sun S."/>
            <person name="Cuomo C.A."/>
            <person name="Heitman J."/>
        </authorList>
    </citation>
    <scope>NUCLEOTIDE SEQUENCE</scope>
    <source>
        <strain evidence="3">CBS 10737</strain>
    </source>
</reference>
<dbReference type="EMBL" id="KI894009">
    <property type="protein sequence ID" value="OCF50634.1"/>
    <property type="molecule type" value="Genomic_DNA"/>
</dbReference>
<dbReference type="AlphaFoldDB" id="A0A1B9I519"/>
<reference evidence="2" key="3">
    <citation type="submission" date="2016-07" db="EMBL/GenBank/DDBJ databases">
        <title>Evolution of pathogenesis and genome organization in the Tremellales.</title>
        <authorList>
            <person name="Cuomo C."/>
            <person name="Litvintseva A."/>
            <person name="Heitman J."/>
            <person name="Chen Y."/>
            <person name="Sun S."/>
            <person name="Springer D."/>
            <person name="Dromer F."/>
            <person name="Young S."/>
            <person name="Zeng Q."/>
            <person name="Chapman S."/>
            <person name="Gujja S."/>
            <person name="Saif S."/>
            <person name="Birren B."/>
        </authorList>
    </citation>
    <scope>NUCLEOTIDE SEQUENCE</scope>
    <source>
        <strain evidence="2">CBS 10737</strain>
    </source>
</reference>
<dbReference type="KEGG" id="kpin:30171057"/>
<evidence type="ECO:0008006" key="5">
    <source>
        <dbReference type="Google" id="ProtNLM"/>
    </source>
</evidence>
<dbReference type="Proteomes" id="UP000094020">
    <property type="component" value="Chromosome 3"/>
</dbReference>
<organism evidence="2">
    <name type="scientific">Kwoniella pini CBS 10737</name>
    <dbReference type="NCBI Taxonomy" id="1296096"/>
    <lineage>
        <taxon>Eukaryota</taxon>
        <taxon>Fungi</taxon>
        <taxon>Dikarya</taxon>
        <taxon>Basidiomycota</taxon>
        <taxon>Agaricomycotina</taxon>
        <taxon>Tremellomycetes</taxon>
        <taxon>Tremellales</taxon>
        <taxon>Cryptococcaceae</taxon>
        <taxon>Kwoniella</taxon>
    </lineage>
</organism>
<feature type="compositionally biased region" description="Polar residues" evidence="1">
    <location>
        <begin position="207"/>
        <end position="218"/>
    </location>
</feature>
<reference evidence="2" key="1">
    <citation type="submission" date="2013-07" db="EMBL/GenBank/DDBJ databases">
        <title>The Genome Sequence of Cryptococcus pinus CBS10737.</title>
        <authorList>
            <consortium name="The Broad Institute Genome Sequencing Platform"/>
            <person name="Cuomo C."/>
            <person name="Litvintseva A."/>
            <person name="Chen Y."/>
            <person name="Heitman J."/>
            <person name="Sun S."/>
            <person name="Springer D."/>
            <person name="Dromer F."/>
            <person name="Young S.K."/>
            <person name="Zeng Q."/>
            <person name="Gargeya S."/>
            <person name="Fitzgerald M."/>
            <person name="Abouelleil A."/>
            <person name="Alvarado L."/>
            <person name="Berlin A.M."/>
            <person name="Chapman S.B."/>
            <person name="Dewar J."/>
            <person name="Goldberg J."/>
            <person name="Griggs A."/>
            <person name="Gujja S."/>
            <person name="Hansen M."/>
            <person name="Howarth C."/>
            <person name="Imamovic A."/>
            <person name="Larimer J."/>
            <person name="McCowan C."/>
            <person name="Murphy C."/>
            <person name="Pearson M."/>
            <person name="Priest M."/>
            <person name="Roberts A."/>
            <person name="Saif S."/>
            <person name="Shea T."/>
            <person name="Sykes S."/>
            <person name="Wortman J."/>
            <person name="Nusbaum C."/>
            <person name="Birren B."/>
        </authorList>
    </citation>
    <scope>NUCLEOTIDE SEQUENCE [LARGE SCALE GENOMIC DNA]</scope>
    <source>
        <strain evidence="2">CBS 10737</strain>
    </source>
</reference>
<gene>
    <name evidence="2" type="ORF">I206_02688</name>
    <name evidence="3" type="ORF">I206_102341</name>
</gene>
<accession>A0A1B9I519</accession>
<keyword evidence="4" id="KW-1185">Reference proteome</keyword>
<evidence type="ECO:0000256" key="1">
    <source>
        <dbReference type="SAM" id="MobiDB-lite"/>
    </source>
</evidence>
<evidence type="ECO:0000313" key="4">
    <source>
        <dbReference type="Proteomes" id="UP000094020"/>
    </source>
</evidence>
<dbReference type="RefSeq" id="XP_019011853.1">
    <property type="nucleotide sequence ID" value="XM_019154450.1"/>
</dbReference>
<feature type="region of interest" description="Disordered" evidence="1">
    <location>
        <begin position="1"/>
        <end position="26"/>
    </location>
</feature>